<keyword evidence="12 13" id="KW-0100">Branched-chain amino acid biosynthesis</keyword>
<dbReference type="AlphaFoldDB" id="A0A849KNF3"/>
<dbReference type="NCBIfam" id="NF009116">
    <property type="entry name" value="PRK12466.1"/>
    <property type="match status" value="1"/>
</dbReference>
<evidence type="ECO:0000256" key="10">
    <source>
        <dbReference type="ARBA" id="ARBA00023014"/>
    </source>
</evidence>
<keyword evidence="9 13" id="KW-0408">Iron</keyword>
<evidence type="ECO:0000313" key="16">
    <source>
        <dbReference type="Proteomes" id="UP000574931"/>
    </source>
</evidence>
<dbReference type="Proteomes" id="UP000574931">
    <property type="component" value="Unassembled WGS sequence"/>
</dbReference>
<dbReference type="CDD" id="cd01583">
    <property type="entry name" value="IPMI"/>
    <property type="match status" value="1"/>
</dbReference>
<dbReference type="PROSITE" id="PS01244">
    <property type="entry name" value="ACONITASE_2"/>
    <property type="match status" value="1"/>
</dbReference>
<keyword evidence="8 13" id="KW-0479">Metal-binding</keyword>
<evidence type="ECO:0000256" key="6">
    <source>
        <dbReference type="ARBA" id="ARBA00022485"/>
    </source>
</evidence>
<evidence type="ECO:0000256" key="5">
    <source>
        <dbReference type="ARBA" id="ARBA00022430"/>
    </source>
</evidence>
<evidence type="ECO:0000256" key="4">
    <source>
        <dbReference type="ARBA" id="ARBA00011271"/>
    </source>
</evidence>
<evidence type="ECO:0000256" key="9">
    <source>
        <dbReference type="ARBA" id="ARBA00023004"/>
    </source>
</evidence>
<dbReference type="FunFam" id="3.30.499.10:FF:000007">
    <property type="entry name" value="3-isopropylmalate dehydratase large subunit"/>
    <property type="match status" value="1"/>
</dbReference>
<keyword evidence="11 13" id="KW-0456">Lyase</keyword>
<dbReference type="InterPro" id="IPR050067">
    <property type="entry name" value="IPM_dehydratase_rel_enz"/>
</dbReference>
<evidence type="ECO:0000256" key="3">
    <source>
        <dbReference type="ARBA" id="ARBA00004729"/>
    </source>
</evidence>
<gene>
    <name evidence="13 15" type="primary">leuC</name>
    <name evidence="15" type="ORF">HKX02_23680</name>
</gene>
<proteinExistence type="inferred from homology"/>
<keyword evidence="5 13" id="KW-0432">Leucine biosynthesis</keyword>
<evidence type="ECO:0000256" key="1">
    <source>
        <dbReference type="ARBA" id="ARBA00000491"/>
    </source>
</evidence>
<dbReference type="Gene3D" id="3.30.499.10">
    <property type="entry name" value="Aconitase, domain 3"/>
    <property type="match status" value="2"/>
</dbReference>
<dbReference type="RefSeq" id="WP_171319562.1">
    <property type="nucleotide sequence ID" value="NZ_JABFCY010000021.1"/>
</dbReference>
<reference evidence="15 16" key="1">
    <citation type="submission" date="2020-05" db="EMBL/GenBank/DDBJ databases">
        <title>Draft Genome Sequence of Ochrobactrum soli Isolated from Stable Fly Gut.</title>
        <authorList>
            <person name="Pileggi M.T."/>
            <person name="Vazhakkala L.J."/>
            <person name="Wong C.N."/>
        </authorList>
    </citation>
    <scope>NUCLEOTIDE SEQUENCE [LARGE SCALE GENOMIC DNA]</scope>
    <source>
        <strain evidence="15 16">MTP-C0764</strain>
    </source>
</reference>
<dbReference type="InterPro" id="IPR018136">
    <property type="entry name" value="Aconitase_4Fe-4S_BS"/>
</dbReference>
<dbReference type="GO" id="GO:0003861">
    <property type="term" value="F:3-isopropylmalate dehydratase activity"/>
    <property type="evidence" value="ECO:0007669"/>
    <property type="project" value="UniProtKB-UniRule"/>
</dbReference>
<dbReference type="EMBL" id="JABFCY010000021">
    <property type="protein sequence ID" value="NNU63231.1"/>
    <property type="molecule type" value="Genomic_DNA"/>
</dbReference>
<keyword evidence="16" id="KW-1185">Reference proteome</keyword>
<dbReference type="SUPFAM" id="SSF53732">
    <property type="entry name" value="Aconitase iron-sulfur domain"/>
    <property type="match status" value="1"/>
</dbReference>
<evidence type="ECO:0000313" key="15">
    <source>
        <dbReference type="EMBL" id="NNU63231.1"/>
    </source>
</evidence>
<keyword evidence="6 13" id="KW-0004">4Fe-4S</keyword>
<dbReference type="NCBIfam" id="TIGR00170">
    <property type="entry name" value="leuC"/>
    <property type="match status" value="1"/>
</dbReference>
<dbReference type="PANTHER" id="PTHR43822">
    <property type="entry name" value="HOMOACONITASE, MITOCHONDRIAL-RELATED"/>
    <property type="match status" value="1"/>
</dbReference>
<dbReference type="PRINTS" id="PR00415">
    <property type="entry name" value="ACONITASE"/>
</dbReference>
<keyword evidence="7 13" id="KW-0028">Amino-acid biosynthesis</keyword>
<dbReference type="InterPro" id="IPR004430">
    <property type="entry name" value="3-IsopropMal_deHydase_lsu"/>
</dbReference>
<protein>
    <recommendedName>
        <fullName evidence="13">3-isopropylmalate dehydratase large subunit</fullName>
        <ecNumber evidence="13">4.2.1.33</ecNumber>
    </recommendedName>
    <alternativeName>
        <fullName evidence="13">Alpha-IPM isomerase</fullName>
        <shortName evidence="13">IPMI</shortName>
    </alternativeName>
    <alternativeName>
        <fullName evidence="13">Isopropylmalate isomerase</fullName>
    </alternativeName>
</protein>
<comment type="catalytic activity">
    <reaction evidence="1 13">
        <text>(2R,3S)-3-isopropylmalate = (2S)-2-isopropylmalate</text>
        <dbReference type="Rhea" id="RHEA:32287"/>
        <dbReference type="ChEBI" id="CHEBI:1178"/>
        <dbReference type="ChEBI" id="CHEBI:35121"/>
        <dbReference type="EC" id="4.2.1.33"/>
    </reaction>
</comment>
<evidence type="ECO:0000256" key="13">
    <source>
        <dbReference type="HAMAP-Rule" id="MF_01026"/>
    </source>
</evidence>
<evidence type="ECO:0000259" key="14">
    <source>
        <dbReference type="Pfam" id="PF00330"/>
    </source>
</evidence>
<sequence length="475" mass="51268">MSGNSARPRTLYEKIWDLHVVKNYSDGTSLLYVDRHLVQEVSSPQAFAGLQASKRPIRRPEAHIAVADHAVPTTRRDQILAEGLASRQVARLEENCRSFGVPYIPMRDRRHGIVHVIGPELGFTLPGTVVVCGDSHTCTHGAFGAIGFGIGASECECIFATQTLRQARQKSMRIRLEGDRPRGVEVKDLILAIIGKIGVGGGTGYAIEYAGSAVRALSMEQRMTLCNMSIEAGSRVGMVAPDEKTFAYVKDRPLAPKGKVLDEAIAFWKGLPSDKDAIFDQEIEIDVSTLSPFVTWGTTPEECAPINALVPDPARERDPALQARMQRSLAYMGLKPGTPLTDIRIDRVFIGSCTNGRIEDLRAAAAVVGNGKVAGHVEAIVVPGSDAVRRQAEAEGLARIFINAGFQWRASGCSMCVAMNDDRLIEGERCASTSNRNFEGRQGKGGRTHLMSPPMAVAAALAGHLTDVRDKGGLS</sequence>
<comment type="function">
    <text evidence="2 13">Catalyzes the isomerization between 2-isopropylmalate and 3-isopropylmalate, via the formation of 2-isopropylmaleate.</text>
</comment>
<dbReference type="GO" id="GO:0051539">
    <property type="term" value="F:4 iron, 4 sulfur cluster binding"/>
    <property type="evidence" value="ECO:0007669"/>
    <property type="project" value="UniProtKB-KW"/>
</dbReference>
<dbReference type="PROSITE" id="PS00450">
    <property type="entry name" value="ACONITASE_1"/>
    <property type="match status" value="1"/>
</dbReference>
<dbReference type="GO" id="GO:0046872">
    <property type="term" value="F:metal ion binding"/>
    <property type="evidence" value="ECO:0007669"/>
    <property type="project" value="UniProtKB-KW"/>
</dbReference>
<feature type="binding site" evidence="13">
    <location>
        <position position="416"/>
    </location>
    <ligand>
        <name>[4Fe-4S] cluster</name>
        <dbReference type="ChEBI" id="CHEBI:49883"/>
    </ligand>
</feature>
<evidence type="ECO:0000256" key="8">
    <source>
        <dbReference type="ARBA" id="ARBA00022723"/>
    </source>
</evidence>
<comment type="cofactor">
    <cofactor evidence="13">
        <name>[4Fe-4S] cluster</name>
        <dbReference type="ChEBI" id="CHEBI:49883"/>
    </cofactor>
    <text evidence="13">Binds 1 [4Fe-4S] cluster per subunit.</text>
</comment>
<dbReference type="NCBIfam" id="NF004016">
    <property type="entry name" value="PRK05478.1"/>
    <property type="match status" value="1"/>
</dbReference>
<feature type="binding site" evidence="13">
    <location>
        <position position="413"/>
    </location>
    <ligand>
        <name>[4Fe-4S] cluster</name>
        <dbReference type="ChEBI" id="CHEBI:49883"/>
    </ligand>
</feature>
<dbReference type="InterPro" id="IPR036008">
    <property type="entry name" value="Aconitase_4Fe-4S_dom"/>
</dbReference>
<organism evidence="15 16">
    <name type="scientific">Ochrobactrum soli</name>
    <dbReference type="NCBI Taxonomy" id="2448455"/>
    <lineage>
        <taxon>Bacteria</taxon>
        <taxon>Pseudomonadati</taxon>
        <taxon>Pseudomonadota</taxon>
        <taxon>Alphaproteobacteria</taxon>
        <taxon>Hyphomicrobiales</taxon>
        <taxon>Brucellaceae</taxon>
        <taxon>Brucella/Ochrobactrum group</taxon>
        <taxon>Ochrobactrum</taxon>
    </lineage>
</organism>
<dbReference type="Pfam" id="PF00330">
    <property type="entry name" value="Aconitase"/>
    <property type="match status" value="1"/>
</dbReference>
<comment type="similarity">
    <text evidence="13">Belongs to the aconitase/IPM isomerase family. LeuC type 1 subfamily.</text>
</comment>
<dbReference type="HAMAP" id="MF_01026">
    <property type="entry name" value="LeuC_type1"/>
    <property type="match status" value="1"/>
</dbReference>
<dbReference type="InterPro" id="IPR033941">
    <property type="entry name" value="IPMI_cat"/>
</dbReference>
<dbReference type="PANTHER" id="PTHR43822:SF9">
    <property type="entry name" value="3-ISOPROPYLMALATE DEHYDRATASE"/>
    <property type="match status" value="1"/>
</dbReference>
<feature type="domain" description="Aconitase/3-isopropylmalate dehydratase large subunit alpha/beta/alpha" evidence="14">
    <location>
        <begin position="13"/>
        <end position="463"/>
    </location>
</feature>
<dbReference type="InterPro" id="IPR015931">
    <property type="entry name" value="Acnase/IPM_dHydase_lsu_aba_1/3"/>
</dbReference>
<dbReference type="InterPro" id="IPR001030">
    <property type="entry name" value="Acoase/IPM_deHydtase_lsu_aba"/>
</dbReference>
<dbReference type="UniPathway" id="UPA00048">
    <property type="reaction ID" value="UER00071"/>
</dbReference>
<name>A0A849KNF3_9HYPH</name>
<comment type="pathway">
    <text evidence="3 13">Amino-acid biosynthesis; L-leucine biosynthesis; L-leucine from 3-methyl-2-oxobutanoate: step 2/4.</text>
</comment>
<feature type="binding site" evidence="13">
    <location>
        <position position="353"/>
    </location>
    <ligand>
        <name>[4Fe-4S] cluster</name>
        <dbReference type="ChEBI" id="CHEBI:49883"/>
    </ligand>
</feature>
<evidence type="ECO:0000256" key="12">
    <source>
        <dbReference type="ARBA" id="ARBA00023304"/>
    </source>
</evidence>
<dbReference type="EC" id="4.2.1.33" evidence="13"/>
<evidence type="ECO:0000256" key="2">
    <source>
        <dbReference type="ARBA" id="ARBA00002695"/>
    </source>
</evidence>
<comment type="caution">
    <text evidence="15">The sequence shown here is derived from an EMBL/GenBank/DDBJ whole genome shotgun (WGS) entry which is preliminary data.</text>
</comment>
<accession>A0A849KNF3</accession>
<dbReference type="GO" id="GO:0009098">
    <property type="term" value="P:L-leucine biosynthetic process"/>
    <property type="evidence" value="ECO:0007669"/>
    <property type="project" value="UniProtKB-UniRule"/>
</dbReference>
<keyword evidence="10 13" id="KW-0411">Iron-sulfur</keyword>
<evidence type="ECO:0000256" key="11">
    <source>
        <dbReference type="ARBA" id="ARBA00023239"/>
    </source>
</evidence>
<evidence type="ECO:0000256" key="7">
    <source>
        <dbReference type="ARBA" id="ARBA00022605"/>
    </source>
</evidence>
<comment type="subunit">
    <text evidence="4 13">Heterodimer of LeuC and LeuD.</text>
</comment>